<dbReference type="Proteomes" id="UP001596414">
    <property type="component" value="Unassembled WGS sequence"/>
</dbReference>
<evidence type="ECO:0000313" key="2">
    <source>
        <dbReference type="EMBL" id="MFC7126138.1"/>
    </source>
</evidence>
<dbReference type="EMBL" id="JBHSZQ010000016">
    <property type="protein sequence ID" value="MFC7126138.1"/>
    <property type="molecule type" value="Genomic_DNA"/>
</dbReference>
<gene>
    <name evidence="2" type="ORF">ACFQJ7_08830</name>
</gene>
<accession>A0ABD5XB40</accession>
<proteinExistence type="predicted"/>
<feature type="transmembrane region" description="Helical" evidence="1">
    <location>
        <begin position="62"/>
        <end position="80"/>
    </location>
</feature>
<evidence type="ECO:0000256" key="1">
    <source>
        <dbReference type="SAM" id="Phobius"/>
    </source>
</evidence>
<name>A0ABD5XB40_9EURY</name>
<feature type="transmembrane region" description="Helical" evidence="1">
    <location>
        <begin position="179"/>
        <end position="199"/>
    </location>
</feature>
<comment type="caution">
    <text evidence="2">The sequence shown here is derived from an EMBL/GenBank/DDBJ whole genome shotgun (WGS) entry which is preliminary data.</text>
</comment>
<keyword evidence="1" id="KW-0812">Transmembrane</keyword>
<feature type="transmembrane region" description="Helical" evidence="1">
    <location>
        <begin position="243"/>
        <end position="268"/>
    </location>
</feature>
<organism evidence="2 3">
    <name type="scientific">Halovenus rubra</name>
    <dbReference type="NCBI Taxonomy" id="869890"/>
    <lineage>
        <taxon>Archaea</taxon>
        <taxon>Methanobacteriati</taxon>
        <taxon>Methanobacteriota</taxon>
        <taxon>Stenosarchaea group</taxon>
        <taxon>Halobacteria</taxon>
        <taxon>Halobacteriales</taxon>
        <taxon>Haloarculaceae</taxon>
        <taxon>Halovenus</taxon>
    </lineage>
</organism>
<dbReference type="AlphaFoldDB" id="A0ABD5XB40"/>
<feature type="transmembrane region" description="Helical" evidence="1">
    <location>
        <begin position="23"/>
        <end position="42"/>
    </location>
</feature>
<evidence type="ECO:0000313" key="3">
    <source>
        <dbReference type="Proteomes" id="UP001596414"/>
    </source>
</evidence>
<sequence length="271" mass="28197">MTHAQAIQAIVARELATVVRTRSYWVLLLGTAVAIFGLALAGGGPEAGYLPTAVDLRLPMELLVPALAVALGYPTIVADARRGELDVFDTYPLPSWGYVFGVYLGRALAMAAFLVIPLTILAGYVATTAETDAALIATHQGADSIALFARFAVLTLLFGFAILAVVLAASALAWSRRSAVVLAVLVFGGVVLGLDLFVLRGFGGELVGTDSLTGALALSPTSAYRGLLFESVLSSAIETDQQYAAPIASVVGLLCWTILSLGVTTVAVTRR</sequence>
<protein>
    <submittedName>
        <fullName evidence="2">ABC transporter permease</fullName>
    </submittedName>
</protein>
<feature type="transmembrane region" description="Helical" evidence="1">
    <location>
        <begin position="100"/>
        <end position="125"/>
    </location>
</feature>
<reference evidence="2 3" key="1">
    <citation type="journal article" date="2014" name="Int. J. Syst. Evol. Microbiol.">
        <title>Complete genome sequence of Corynebacterium casei LMG S-19264T (=DSM 44701T), isolated from a smear-ripened cheese.</title>
        <authorList>
            <consortium name="US DOE Joint Genome Institute (JGI-PGF)"/>
            <person name="Walter F."/>
            <person name="Albersmeier A."/>
            <person name="Kalinowski J."/>
            <person name="Ruckert C."/>
        </authorList>
    </citation>
    <scope>NUCLEOTIDE SEQUENCE [LARGE SCALE GENOMIC DNA]</scope>
    <source>
        <strain evidence="2 3">CGMCC 4.7215</strain>
    </source>
</reference>
<keyword evidence="1" id="KW-1133">Transmembrane helix</keyword>
<feature type="transmembrane region" description="Helical" evidence="1">
    <location>
        <begin position="145"/>
        <end position="172"/>
    </location>
</feature>
<dbReference type="RefSeq" id="WP_267637865.1">
    <property type="nucleotide sequence ID" value="NZ_JAODIY010000010.1"/>
</dbReference>
<keyword evidence="1" id="KW-0472">Membrane</keyword>